<dbReference type="GO" id="GO:0006574">
    <property type="term" value="P:L-valine catabolic process"/>
    <property type="evidence" value="ECO:0007669"/>
    <property type="project" value="TreeGrafter"/>
</dbReference>
<dbReference type="Pfam" id="PF16113">
    <property type="entry name" value="ECH_2"/>
    <property type="match status" value="1"/>
</dbReference>
<proteinExistence type="predicted"/>
<dbReference type="CDD" id="cd06558">
    <property type="entry name" value="crotonase-like"/>
    <property type="match status" value="1"/>
</dbReference>
<dbReference type="InterPro" id="IPR029045">
    <property type="entry name" value="ClpP/crotonase-like_dom_sf"/>
</dbReference>
<dbReference type="SUPFAM" id="SSF52096">
    <property type="entry name" value="ClpP/crotonase"/>
    <property type="match status" value="1"/>
</dbReference>
<dbReference type="Gene3D" id="3.90.226.10">
    <property type="entry name" value="2-enoyl-CoA Hydratase, Chain A, domain 1"/>
    <property type="match status" value="1"/>
</dbReference>
<comment type="catalytic activity">
    <reaction evidence="1">
        <text>3-hydroxy-2-methylpropanoyl-CoA + H2O = 3-hydroxy-2-methylpropanoate + CoA + H(+)</text>
        <dbReference type="Rhea" id="RHEA:20888"/>
        <dbReference type="ChEBI" id="CHEBI:11805"/>
        <dbReference type="ChEBI" id="CHEBI:15377"/>
        <dbReference type="ChEBI" id="CHEBI:15378"/>
        <dbReference type="ChEBI" id="CHEBI:57287"/>
        <dbReference type="ChEBI" id="CHEBI:57340"/>
        <dbReference type="EC" id="3.1.2.4"/>
    </reaction>
</comment>
<reference evidence="5 6" key="1">
    <citation type="submission" date="2017-09" db="EMBL/GenBank/DDBJ databases">
        <authorList>
            <person name="Ehlers B."/>
            <person name="Leendertz F.H."/>
        </authorList>
    </citation>
    <scope>NUCLEOTIDE SEQUENCE [LARGE SCALE GENOMIC DNA]</scope>
    <source>
        <strain evidence="5 6">DSM 18289</strain>
    </source>
</reference>
<dbReference type="EMBL" id="OBEL01000001">
    <property type="protein sequence ID" value="SNZ07339.1"/>
    <property type="molecule type" value="Genomic_DNA"/>
</dbReference>
<dbReference type="PANTHER" id="PTHR43176">
    <property type="entry name" value="3-HYDROXYISOBUTYRYL-COA HYDROLASE-RELATED"/>
    <property type="match status" value="1"/>
</dbReference>
<protein>
    <recommendedName>
        <fullName evidence="2">3-hydroxyisobutyryl-CoA hydrolase</fullName>
        <ecNumber evidence="2">3.1.2.4</ecNumber>
    </recommendedName>
</protein>
<dbReference type="RefSeq" id="WP_097152135.1">
    <property type="nucleotide sequence ID" value="NZ_OBEL01000001.1"/>
</dbReference>
<dbReference type="Proteomes" id="UP000219439">
    <property type="component" value="Unassembled WGS sequence"/>
</dbReference>
<feature type="domain" description="Enoyl-CoA hydratase/isomerase" evidence="4">
    <location>
        <begin position="13"/>
        <end position="332"/>
    </location>
</feature>
<dbReference type="InterPro" id="IPR045004">
    <property type="entry name" value="ECH_dom"/>
</dbReference>
<accession>A0A285ND35</accession>
<dbReference type="NCBIfam" id="NF004127">
    <property type="entry name" value="PRK05617.1"/>
    <property type="match status" value="1"/>
</dbReference>
<evidence type="ECO:0000259" key="4">
    <source>
        <dbReference type="Pfam" id="PF16113"/>
    </source>
</evidence>
<keyword evidence="3" id="KW-0378">Hydrolase</keyword>
<organism evidence="5 6">
    <name type="scientific">Cohaesibacter gelatinilyticus</name>
    <dbReference type="NCBI Taxonomy" id="372072"/>
    <lineage>
        <taxon>Bacteria</taxon>
        <taxon>Pseudomonadati</taxon>
        <taxon>Pseudomonadota</taxon>
        <taxon>Alphaproteobacteria</taxon>
        <taxon>Hyphomicrobiales</taxon>
        <taxon>Cohaesibacteraceae</taxon>
    </lineage>
</organism>
<dbReference type="GO" id="GO:0003860">
    <property type="term" value="F:3-hydroxyisobutyryl-CoA hydrolase activity"/>
    <property type="evidence" value="ECO:0007669"/>
    <property type="project" value="UniProtKB-EC"/>
</dbReference>
<gene>
    <name evidence="5" type="ORF">SAMN06265368_0857</name>
</gene>
<dbReference type="AlphaFoldDB" id="A0A285ND35"/>
<sequence>MSSDISFEQRGCVGLITLQRVKALNALSHDMVKELAAKLGEWKGDDGIKAVILTSASEKAFSAGGDIRALYDGKGNPPFDFFWNEYRLNRAIFRYPKPYISLINGIVMGGGVGISVHGKYVVAGENIMFAMPEVGIGFFPDVGGTYFLPRMKGKVGTYLAMTGARLRQADCAALGFATHATSSENFDAIIDRIAQGEQVEAVLSSYNQLFEPTFDASALDIMNEAFSKPTVLEIVNSLKEKADGHSFAQKALKQLDGKSPTSIHVGLAQVLRGAKADFEECMALEYRIVHRILHEEDFYEGVRATIVDKDGAPEWNPAELESVDPAKIEAHFAPLENGELTFDEI</sequence>
<keyword evidence="6" id="KW-1185">Reference proteome</keyword>
<evidence type="ECO:0000313" key="6">
    <source>
        <dbReference type="Proteomes" id="UP000219439"/>
    </source>
</evidence>
<evidence type="ECO:0000256" key="1">
    <source>
        <dbReference type="ARBA" id="ARBA00001709"/>
    </source>
</evidence>
<dbReference type="InterPro" id="IPR032259">
    <property type="entry name" value="HIBYL-CoA-H"/>
</dbReference>
<evidence type="ECO:0000256" key="3">
    <source>
        <dbReference type="ARBA" id="ARBA00022801"/>
    </source>
</evidence>
<dbReference type="EC" id="3.1.2.4" evidence="2"/>
<evidence type="ECO:0000256" key="2">
    <source>
        <dbReference type="ARBA" id="ARBA00011915"/>
    </source>
</evidence>
<dbReference type="OrthoDB" id="9790967at2"/>
<dbReference type="PANTHER" id="PTHR43176:SF3">
    <property type="entry name" value="3-HYDROXYISOBUTYRYL-COA HYDROLASE, MITOCHONDRIAL"/>
    <property type="match status" value="1"/>
</dbReference>
<name>A0A285ND35_9HYPH</name>
<evidence type="ECO:0000313" key="5">
    <source>
        <dbReference type="EMBL" id="SNZ07339.1"/>
    </source>
</evidence>